<dbReference type="GeneID" id="78121763"/>
<feature type="region of interest" description="Disordered" evidence="1">
    <location>
        <begin position="1"/>
        <end position="58"/>
    </location>
</feature>
<protein>
    <submittedName>
        <fullName evidence="3">Uncharacterized protein</fullName>
    </submittedName>
</protein>
<accession>A0A426SIN1</accession>
<dbReference type="AlphaFoldDB" id="A0A426SIN1"/>
<evidence type="ECO:0000256" key="2">
    <source>
        <dbReference type="SAM" id="Phobius"/>
    </source>
</evidence>
<dbReference type="RefSeq" id="WP_126988053.1">
    <property type="nucleotide sequence ID" value="NZ_ML133857.1"/>
</dbReference>
<proteinExistence type="predicted"/>
<keyword evidence="4" id="KW-1185">Reference proteome</keyword>
<dbReference type="EMBL" id="QOCI01000009">
    <property type="protein sequence ID" value="RRR18020.1"/>
    <property type="molecule type" value="Genomic_DNA"/>
</dbReference>
<reference evidence="3 4" key="1">
    <citation type="submission" date="2018-07" db="EMBL/GenBank/DDBJ databases">
        <title>Brachybacteriurn paraconglorneratum KCTC 9916.</title>
        <authorList>
            <person name="Li Y."/>
        </authorList>
    </citation>
    <scope>NUCLEOTIDE SEQUENCE [LARGE SCALE GENOMIC DNA]</scope>
    <source>
        <strain evidence="3 4">KCTC 9916</strain>
    </source>
</reference>
<comment type="caution">
    <text evidence="3">The sequence shown here is derived from an EMBL/GenBank/DDBJ whole genome shotgun (WGS) entry which is preliminary data.</text>
</comment>
<evidence type="ECO:0000313" key="3">
    <source>
        <dbReference type="EMBL" id="RRR18020.1"/>
    </source>
</evidence>
<gene>
    <name evidence="3" type="ORF">DS079_12100</name>
</gene>
<evidence type="ECO:0000256" key="1">
    <source>
        <dbReference type="SAM" id="MobiDB-lite"/>
    </source>
</evidence>
<keyword evidence="2" id="KW-1133">Transmembrane helix</keyword>
<keyword evidence="2" id="KW-0812">Transmembrane</keyword>
<feature type="compositionally biased region" description="Basic and acidic residues" evidence="1">
    <location>
        <begin position="23"/>
        <end position="33"/>
    </location>
</feature>
<sequence length="278" mass="29260">MRTTTLENTLRDLDPAPPTGEGRPARADADLHRILATPRDGGDRSDHLSVSDRPAVGARPLVGRPRRARWRAGLVAVAAATLIVTTGVVGVDILRPTTASATWTPVGDAVPADAPGARQCVQWWQVESSALRPVLQERRGDTTLVLGVDDQGRELLCTATLTDGQEPTGGMTSLTEPGAAPPAAGDVAVTVVMTTFQEAMLQNGWQAEGSTAVAGDVGEDVTRVVLETGAGPVEASLAEGRFAAWWPIEDDSDPHPEVRAQITTADGETRTVTLRERG</sequence>
<name>A0A426SIN1_9MICO</name>
<feature type="compositionally biased region" description="Basic and acidic residues" evidence="1">
    <location>
        <begin position="40"/>
        <end position="50"/>
    </location>
</feature>
<keyword evidence="2" id="KW-0472">Membrane</keyword>
<dbReference type="Proteomes" id="UP000274327">
    <property type="component" value="Unassembled WGS sequence"/>
</dbReference>
<feature type="transmembrane region" description="Helical" evidence="2">
    <location>
        <begin position="72"/>
        <end position="91"/>
    </location>
</feature>
<organism evidence="3 4">
    <name type="scientific">Brachybacterium paraconglomeratum</name>
    <dbReference type="NCBI Taxonomy" id="173362"/>
    <lineage>
        <taxon>Bacteria</taxon>
        <taxon>Bacillati</taxon>
        <taxon>Actinomycetota</taxon>
        <taxon>Actinomycetes</taxon>
        <taxon>Micrococcales</taxon>
        <taxon>Dermabacteraceae</taxon>
        <taxon>Brachybacterium</taxon>
    </lineage>
</organism>
<evidence type="ECO:0000313" key="4">
    <source>
        <dbReference type="Proteomes" id="UP000274327"/>
    </source>
</evidence>